<proteinExistence type="predicted"/>
<name>A0ABT7ATM4_9CYAN</name>
<evidence type="ECO:0000256" key="1">
    <source>
        <dbReference type="SAM" id="SignalP"/>
    </source>
</evidence>
<keyword evidence="3" id="KW-1185">Reference proteome</keyword>
<dbReference type="EMBL" id="JAQOSP010000086">
    <property type="protein sequence ID" value="MDJ1170250.1"/>
    <property type="molecule type" value="Genomic_DNA"/>
</dbReference>
<gene>
    <name evidence="2" type="ORF">PMG71_12490</name>
</gene>
<evidence type="ECO:0008006" key="4">
    <source>
        <dbReference type="Google" id="ProtNLM"/>
    </source>
</evidence>
<dbReference type="Proteomes" id="UP001235303">
    <property type="component" value="Unassembled WGS sequence"/>
</dbReference>
<dbReference type="RefSeq" id="WP_283754006.1">
    <property type="nucleotide sequence ID" value="NZ_JAQOSP010000086.1"/>
</dbReference>
<evidence type="ECO:0000313" key="2">
    <source>
        <dbReference type="EMBL" id="MDJ1170250.1"/>
    </source>
</evidence>
<feature type="chain" id="PRO_5046037247" description="Peptidase C-terminal archaeal/bacterial domain-containing protein" evidence="1">
    <location>
        <begin position="28"/>
        <end position="147"/>
    </location>
</feature>
<protein>
    <recommendedName>
        <fullName evidence="4">Peptidase C-terminal archaeal/bacterial domain-containing protein</fullName>
    </recommendedName>
</protein>
<evidence type="ECO:0000313" key="3">
    <source>
        <dbReference type="Proteomes" id="UP001235303"/>
    </source>
</evidence>
<reference evidence="2 3" key="1">
    <citation type="submission" date="2023-01" db="EMBL/GenBank/DDBJ databases">
        <title>Novel diversity within Roseofilum (Cyanobacteria; Desertifilaceae) from marine benthic mats with descriptions of four novel species.</title>
        <authorList>
            <person name="Wang Y."/>
            <person name="Berthold D.E."/>
            <person name="Hu J."/>
            <person name="Lefler F.W."/>
            <person name="Laughinghouse H.D. IV."/>
        </authorList>
    </citation>
    <scope>NUCLEOTIDE SEQUENCE [LARGE SCALE GENOMIC DNA]</scope>
    <source>
        <strain evidence="2 3">BLCC-M154</strain>
    </source>
</reference>
<comment type="caution">
    <text evidence="2">The sequence shown here is derived from an EMBL/GenBank/DDBJ whole genome shotgun (WGS) entry which is preliminary data.</text>
</comment>
<organism evidence="2 3">
    <name type="scientific">Roseofilum acuticapitatum BLCC-M154</name>
    <dbReference type="NCBI Taxonomy" id="3022444"/>
    <lineage>
        <taxon>Bacteria</taxon>
        <taxon>Bacillati</taxon>
        <taxon>Cyanobacteriota</taxon>
        <taxon>Cyanophyceae</taxon>
        <taxon>Desertifilales</taxon>
        <taxon>Desertifilaceae</taxon>
        <taxon>Roseofilum</taxon>
        <taxon>Roseofilum acuticapitatum</taxon>
    </lineage>
</organism>
<feature type="signal peptide" evidence="1">
    <location>
        <begin position="1"/>
        <end position="27"/>
    </location>
</feature>
<dbReference type="Gene3D" id="2.60.120.380">
    <property type="match status" value="1"/>
</dbReference>
<sequence length="147" mass="16040">MRVNHTGKVAVGLLVSTSLLIPTVAIADYYEDQINTLLMGTAEEVGLYELVSGPYIGSVDASSSTDITLNLRKGQDYTILGVCDEDCDDLDLEIYNLAGNPVEADTLGDDYPIVRISPNRTGGYRLKVDMYSCSTSFCYYGIGVFRE</sequence>
<keyword evidence="1" id="KW-0732">Signal</keyword>
<accession>A0ABT7ATM4</accession>